<dbReference type="SUPFAM" id="SSF75005">
    <property type="entry name" value="Arabinanase/levansucrase/invertase"/>
    <property type="match status" value="1"/>
</dbReference>
<accession>N1MBX4</accession>
<dbReference type="Pfam" id="PF04616">
    <property type="entry name" value="Glyco_hydro_43"/>
    <property type="match status" value="1"/>
</dbReference>
<comment type="similarity">
    <text evidence="2 7">Belongs to the glycosyl hydrolase 43 family.</text>
</comment>
<dbReference type="InterPro" id="IPR050727">
    <property type="entry name" value="GH43_arabinanases"/>
</dbReference>
<organism evidence="10 12">
    <name type="scientific">Rhodococcus aetherivorans</name>
    <dbReference type="NCBI Taxonomy" id="191292"/>
    <lineage>
        <taxon>Bacteria</taxon>
        <taxon>Bacillati</taxon>
        <taxon>Actinomycetota</taxon>
        <taxon>Actinomycetes</taxon>
        <taxon>Mycobacteriales</taxon>
        <taxon>Nocardiaceae</taxon>
        <taxon>Rhodococcus</taxon>
    </lineage>
</organism>
<dbReference type="RefSeq" id="WP_006945624.1">
    <property type="nucleotide sequence ID" value="NZ_BAAAYP010000051.1"/>
</dbReference>
<dbReference type="Gene3D" id="2.115.10.20">
    <property type="entry name" value="Glycosyl hydrolase domain, family 43"/>
    <property type="match status" value="1"/>
</dbReference>
<dbReference type="EC" id="3.2.1.99" evidence="9"/>
<dbReference type="PANTHER" id="PTHR43301">
    <property type="entry name" value="ARABINAN ENDO-1,5-ALPHA-L-ARABINOSIDASE"/>
    <property type="match status" value="1"/>
</dbReference>
<feature type="active site" description="Proton donor" evidence="5">
    <location>
        <position position="217"/>
    </location>
</feature>
<dbReference type="AlphaFoldDB" id="A0A059MGW9"/>
<evidence type="ECO:0000256" key="2">
    <source>
        <dbReference type="ARBA" id="ARBA00009865"/>
    </source>
</evidence>
<evidence type="ECO:0000256" key="4">
    <source>
        <dbReference type="ARBA" id="ARBA00023295"/>
    </source>
</evidence>
<name>A0A059MGW9_9NOCA</name>
<evidence type="ECO:0000313" key="11">
    <source>
        <dbReference type="Proteomes" id="UP000325466"/>
    </source>
</evidence>
<dbReference type="InterPro" id="IPR006710">
    <property type="entry name" value="Glyco_hydro_43"/>
</dbReference>
<dbReference type="GO" id="GO:0005975">
    <property type="term" value="P:carbohydrate metabolic process"/>
    <property type="evidence" value="ECO:0007669"/>
    <property type="project" value="InterPro"/>
</dbReference>
<feature type="chain" id="PRO_5044537834" evidence="8">
    <location>
        <begin position="45"/>
        <end position="483"/>
    </location>
</feature>
<evidence type="ECO:0000256" key="1">
    <source>
        <dbReference type="ARBA" id="ARBA00004834"/>
    </source>
</evidence>
<evidence type="ECO:0000313" key="9">
    <source>
        <dbReference type="EMBL" id="GES36171.1"/>
    </source>
</evidence>
<reference evidence="9 11" key="1">
    <citation type="journal article" date="2018" name="Biodegradation">
        <title>1,4-Dioxane degradation characteristics of Rhodococcus aetherivorans JCM 14343.</title>
        <authorList>
            <person name="Inoue D."/>
            <person name="Tsunoda T."/>
            <person name="Yamamoto N."/>
            <person name="Ike M."/>
            <person name="Sei K."/>
        </authorList>
    </citation>
    <scope>NUCLEOTIDE SEQUENCE [LARGE SCALE GENOMIC DNA]</scope>
    <source>
        <strain evidence="9 11">JCM 14343</strain>
    </source>
</reference>
<dbReference type="Proteomes" id="UP001163947">
    <property type="component" value="Chromosome"/>
</dbReference>
<dbReference type="EMBL" id="CP106982">
    <property type="protein sequence ID" value="UYF93864.1"/>
    <property type="molecule type" value="Genomic_DNA"/>
</dbReference>
<dbReference type="GO" id="GO:0046558">
    <property type="term" value="F:arabinan endo-1,5-alpha-L-arabinosidase activity"/>
    <property type="evidence" value="ECO:0007669"/>
    <property type="project" value="UniProtKB-EC"/>
</dbReference>
<reference evidence="9" key="2">
    <citation type="submission" date="2019-10" db="EMBL/GenBank/DDBJ databases">
        <title>Draft genome sequence of Rhodococcus aetherivorans JCM 14343.</title>
        <authorList>
            <person name="Inoue D."/>
            <person name="Nakazawa M."/>
            <person name="Yamamoto N."/>
            <person name="Sei K."/>
            <person name="Ike M."/>
        </authorList>
    </citation>
    <scope>NUCLEOTIDE SEQUENCE</scope>
    <source>
        <strain evidence="9">JCM 14343</strain>
    </source>
</reference>
<evidence type="ECO:0000256" key="7">
    <source>
        <dbReference type="RuleBase" id="RU361187"/>
    </source>
</evidence>
<dbReference type="InterPro" id="IPR023296">
    <property type="entry name" value="Glyco_hydro_beta-prop_sf"/>
</dbReference>
<dbReference type="PANTHER" id="PTHR43301:SF3">
    <property type="entry name" value="ARABINAN ENDO-1,5-ALPHA-L-ARABINOSIDASE A-RELATED"/>
    <property type="match status" value="1"/>
</dbReference>
<dbReference type="GeneID" id="83623975"/>
<dbReference type="CDD" id="cd18616">
    <property type="entry name" value="GH43_ABN-like"/>
    <property type="match status" value="1"/>
</dbReference>
<evidence type="ECO:0000256" key="5">
    <source>
        <dbReference type="PIRSR" id="PIRSR606710-1"/>
    </source>
</evidence>
<accession>A0A059MGW9</accession>
<keyword evidence="3 7" id="KW-0378">Hydrolase</keyword>
<evidence type="ECO:0000256" key="8">
    <source>
        <dbReference type="SAM" id="SignalP"/>
    </source>
</evidence>
<comment type="pathway">
    <text evidence="1">Glycan metabolism; L-arabinan degradation.</text>
</comment>
<proteinExistence type="inferred from homology"/>
<keyword evidence="11" id="KW-1185">Reference proteome</keyword>
<sequence>MRKFETGKKAGGHHAARRHVRRGSVAAAMSLLAFLIAPAPPAAANPIVEPVAADPSIVRAPDGAYYMYTTGDDWGDGRGLRGMSVFKSFDLTDWMYVDDVFSEIPGWHPANNYVWAPHVIESDTGYSLYYALPDGANPCIGLATAPGPAGPWTDLGRPVFCAEDVGVQGTIDPFVWDDGTTKTMFVGNFKGVYAIPLAADGTAPAGEPVRVADERFEGPHVEYRDGYYYLFLSSGHCCNGADTAYRVLVGRSESLTGPYVDRKGDDLDGGGGALILAGSDPWAGPGHNTVVTDDAGDDWIVYHAIPRDDLQLPSGAQRREGMIDRIVWANGWPEIGDGSPSSTRPDVPRTDLPVRVSLTADTATTLPASGGVIEATMLVEAPGDAPYTGQVWGSAVRPNGEEGEPVLGPIDVDLAPGETREERIAFTVSDSAANGTYGLYAFAGTHGVETVEFGAVTARKSDGLSDVGESLDVVTLRVRETAR</sequence>
<feature type="signal peptide" evidence="8">
    <location>
        <begin position="1"/>
        <end position="44"/>
    </location>
</feature>
<dbReference type="EMBL" id="BLAH01000051">
    <property type="protein sequence ID" value="GES36171.1"/>
    <property type="molecule type" value="Genomic_DNA"/>
</dbReference>
<reference evidence="10" key="3">
    <citation type="submission" date="2022-09" db="EMBL/GenBank/DDBJ databases">
        <title>The genome sequence of Rhodococcus aetherivorans N1.</title>
        <authorList>
            <person name="Jiang W."/>
        </authorList>
    </citation>
    <scope>NUCLEOTIDE SEQUENCE</scope>
    <source>
        <strain evidence="10">N1</strain>
    </source>
</reference>
<feature type="site" description="Important for catalytic activity, responsible for pKa modulation of the active site Glu and correct orientation of both the proton donor and substrate" evidence="6">
    <location>
        <position position="172"/>
    </location>
</feature>
<evidence type="ECO:0000256" key="6">
    <source>
        <dbReference type="PIRSR" id="PIRSR606710-2"/>
    </source>
</evidence>
<feature type="active site" description="Proton acceptor" evidence="5">
    <location>
        <position position="54"/>
    </location>
</feature>
<dbReference type="Proteomes" id="UP000325466">
    <property type="component" value="Unassembled WGS sequence"/>
</dbReference>
<evidence type="ECO:0000256" key="3">
    <source>
        <dbReference type="ARBA" id="ARBA00022801"/>
    </source>
</evidence>
<gene>
    <name evidence="10" type="ORF">OCS65_26145</name>
    <name evidence="9" type="ORF">RAJCM14343_1420</name>
</gene>
<evidence type="ECO:0000313" key="12">
    <source>
        <dbReference type="Proteomes" id="UP001163947"/>
    </source>
</evidence>
<protein>
    <submittedName>
        <fullName evidence="9">Arabinan endo-1,5-alpha-L-arabinosidase</fullName>
        <ecNumber evidence="9">3.2.1.99</ecNumber>
    </submittedName>
    <submittedName>
        <fullName evidence="10">Family 43 glycosylhydrolase</fullName>
    </submittedName>
</protein>
<evidence type="ECO:0000313" key="10">
    <source>
        <dbReference type="EMBL" id="UYF93864.1"/>
    </source>
</evidence>
<keyword evidence="8" id="KW-0732">Signal</keyword>
<keyword evidence="4 7" id="KW-0326">Glycosidase</keyword>